<dbReference type="AlphaFoldDB" id="A0A8S3ZPT7"/>
<dbReference type="FunFam" id="3.20.20.80:FF:000007">
    <property type="entry name" value="Acidic mammalian chitinase"/>
    <property type="match status" value="1"/>
</dbReference>
<dbReference type="EMBL" id="CAJHNH020004725">
    <property type="protein sequence ID" value="CAG5131527.1"/>
    <property type="molecule type" value="Genomic_DNA"/>
</dbReference>
<dbReference type="PANTHER" id="PTHR11177">
    <property type="entry name" value="CHITINASE"/>
    <property type="match status" value="1"/>
</dbReference>
<dbReference type="PANTHER" id="PTHR11177:SF317">
    <property type="entry name" value="CHITINASE 12-RELATED"/>
    <property type="match status" value="1"/>
</dbReference>
<sequence>MRFPTITQLLTTALAIATVHGACIRRVCYFANWAQYGPTAETQYFAKDIDPNVCTHIVFAFAKLNGNKLAPIEWNDESSDGETGQYEMLANLKQKNPSLKNMIAVGGWSLGSDPFHHVVNSAASRTEFVTSTVKFLRDHKFDGLDIDWEYPANRGSPADDKHKFTLLLQQLRQAFDSEASGNNRLQLSAAVAAGKGEIDSAYEVAAISQYLDWINLMTYDMHGSDWESVTGHNSPLYPHGSGNTYSDQFNVQWAANYWAQKGAPKNKIVIGLPLYGRSFTLSSSNTGLGAPATAGHAGPYVRSEGYLSYYEICEIINKGATLHHISDQHAPYLVSGNQWIGFDNEDSLREKVQFVKDNGFGGTMVWALDLDDVKGKFCGKGRFPLANAIKDECSK</sequence>
<feature type="chain" id="PRO_5035828573" description="GH18 domain-containing protein" evidence="7">
    <location>
        <begin position="22"/>
        <end position="395"/>
    </location>
</feature>
<dbReference type="InterPro" id="IPR029070">
    <property type="entry name" value="Chitinase_insertion_sf"/>
</dbReference>
<dbReference type="InterPro" id="IPR001579">
    <property type="entry name" value="Glyco_hydro_18_chit_AS"/>
</dbReference>
<dbReference type="PROSITE" id="PS01095">
    <property type="entry name" value="GH18_1"/>
    <property type="match status" value="1"/>
</dbReference>
<dbReference type="InterPro" id="IPR017853">
    <property type="entry name" value="GH"/>
</dbReference>
<dbReference type="GO" id="GO:0005576">
    <property type="term" value="C:extracellular region"/>
    <property type="evidence" value="ECO:0007669"/>
    <property type="project" value="TreeGrafter"/>
</dbReference>
<evidence type="ECO:0000259" key="8">
    <source>
        <dbReference type="PROSITE" id="PS51910"/>
    </source>
</evidence>
<dbReference type="Proteomes" id="UP000678393">
    <property type="component" value="Unassembled WGS sequence"/>
</dbReference>
<organism evidence="9 10">
    <name type="scientific">Candidula unifasciata</name>
    <dbReference type="NCBI Taxonomy" id="100452"/>
    <lineage>
        <taxon>Eukaryota</taxon>
        <taxon>Metazoa</taxon>
        <taxon>Spiralia</taxon>
        <taxon>Lophotrochozoa</taxon>
        <taxon>Mollusca</taxon>
        <taxon>Gastropoda</taxon>
        <taxon>Heterobranchia</taxon>
        <taxon>Euthyneura</taxon>
        <taxon>Panpulmonata</taxon>
        <taxon>Eupulmonata</taxon>
        <taxon>Stylommatophora</taxon>
        <taxon>Helicina</taxon>
        <taxon>Helicoidea</taxon>
        <taxon>Geomitridae</taxon>
        <taxon>Candidula</taxon>
    </lineage>
</organism>
<keyword evidence="3" id="KW-1015">Disulfide bond</keyword>
<protein>
    <recommendedName>
        <fullName evidence="8">GH18 domain-containing protein</fullName>
    </recommendedName>
</protein>
<dbReference type="InterPro" id="IPR011583">
    <property type="entry name" value="Chitinase_II/V-like_cat"/>
</dbReference>
<evidence type="ECO:0000256" key="2">
    <source>
        <dbReference type="ARBA" id="ARBA00022801"/>
    </source>
</evidence>
<feature type="domain" description="GH18" evidence="8">
    <location>
        <begin position="24"/>
        <end position="395"/>
    </location>
</feature>
<evidence type="ECO:0000313" key="10">
    <source>
        <dbReference type="Proteomes" id="UP000678393"/>
    </source>
</evidence>
<dbReference type="PROSITE" id="PS51910">
    <property type="entry name" value="GH18_2"/>
    <property type="match status" value="1"/>
</dbReference>
<dbReference type="SUPFAM" id="SSF51445">
    <property type="entry name" value="(Trans)glycosidases"/>
    <property type="match status" value="1"/>
</dbReference>
<keyword evidence="2 5" id="KW-0378">Hydrolase</keyword>
<dbReference type="CDD" id="cd02872">
    <property type="entry name" value="GH18_chitolectin_chitotriosidase"/>
    <property type="match status" value="1"/>
</dbReference>
<dbReference type="FunFam" id="3.10.50.10:FF:000001">
    <property type="entry name" value="Chitinase 3-like 1"/>
    <property type="match status" value="1"/>
</dbReference>
<proteinExistence type="inferred from homology"/>
<dbReference type="GO" id="GO:0004568">
    <property type="term" value="F:chitinase activity"/>
    <property type="evidence" value="ECO:0007669"/>
    <property type="project" value="TreeGrafter"/>
</dbReference>
<name>A0A8S3ZPT7_9EUPU</name>
<evidence type="ECO:0000313" key="9">
    <source>
        <dbReference type="EMBL" id="CAG5131527.1"/>
    </source>
</evidence>
<dbReference type="InterPro" id="IPR050314">
    <property type="entry name" value="Glycosyl_Hydrlase_18"/>
</dbReference>
<evidence type="ECO:0000256" key="1">
    <source>
        <dbReference type="ARBA" id="ARBA00022729"/>
    </source>
</evidence>
<keyword evidence="4 5" id="KW-0326">Glycosidase</keyword>
<dbReference type="GO" id="GO:0005975">
    <property type="term" value="P:carbohydrate metabolic process"/>
    <property type="evidence" value="ECO:0007669"/>
    <property type="project" value="InterPro"/>
</dbReference>
<evidence type="ECO:0000256" key="3">
    <source>
        <dbReference type="ARBA" id="ARBA00023157"/>
    </source>
</evidence>
<feature type="signal peptide" evidence="7">
    <location>
        <begin position="1"/>
        <end position="21"/>
    </location>
</feature>
<dbReference type="InterPro" id="IPR001223">
    <property type="entry name" value="Glyco_hydro18_cat"/>
</dbReference>
<evidence type="ECO:0000256" key="4">
    <source>
        <dbReference type="ARBA" id="ARBA00023295"/>
    </source>
</evidence>
<dbReference type="SMART" id="SM00636">
    <property type="entry name" value="Glyco_18"/>
    <property type="match status" value="1"/>
</dbReference>
<evidence type="ECO:0000256" key="7">
    <source>
        <dbReference type="SAM" id="SignalP"/>
    </source>
</evidence>
<dbReference type="Gene3D" id="3.20.20.80">
    <property type="entry name" value="Glycosidases"/>
    <property type="match status" value="1"/>
</dbReference>
<dbReference type="SUPFAM" id="SSF54556">
    <property type="entry name" value="Chitinase insertion domain"/>
    <property type="match status" value="1"/>
</dbReference>
<evidence type="ECO:0000256" key="6">
    <source>
        <dbReference type="RuleBase" id="RU004453"/>
    </source>
</evidence>
<accession>A0A8S3ZPT7</accession>
<dbReference type="GO" id="GO:0006032">
    <property type="term" value="P:chitin catabolic process"/>
    <property type="evidence" value="ECO:0007669"/>
    <property type="project" value="TreeGrafter"/>
</dbReference>
<dbReference type="Gene3D" id="3.10.50.10">
    <property type="match status" value="1"/>
</dbReference>
<keyword evidence="10" id="KW-1185">Reference proteome</keyword>
<comment type="similarity">
    <text evidence="6">Belongs to the glycosyl hydrolase 18 family.</text>
</comment>
<comment type="caution">
    <text evidence="9">The sequence shown here is derived from an EMBL/GenBank/DDBJ whole genome shotgun (WGS) entry which is preliminary data.</text>
</comment>
<keyword evidence="1 7" id="KW-0732">Signal</keyword>
<dbReference type="GO" id="GO:0008061">
    <property type="term" value="F:chitin binding"/>
    <property type="evidence" value="ECO:0007669"/>
    <property type="project" value="InterPro"/>
</dbReference>
<dbReference type="Pfam" id="PF00704">
    <property type="entry name" value="Glyco_hydro_18"/>
    <property type="match status" value="1"/>
</dbReference>
<reference evidence="9" key="1">
    <citation type="submission" date="2021-04" db="EMBL/GenBank/DDBJ databases">
        <authorList>
            <consortium name="Molecular Ecology Group"/>
        </authorList>
    </citation>
    <scope>NUCLEOTIDE SEQUENCE</scope>
</reference>
<evidence type="ECO:0000256" key="5">
    <source>
        <dbReference type="RuleBase" id="RU000489"/>
    </source>
</evidence>
<gene>
    <name evidence="9" type="ORF">CUNI_LOCUS17085</name>
</gene>
<dbReference type="OrthoDB" id="76388at2759"/>